<evidence type="ECO:0000313" key="4">
    <source>
        <dbReference type="Proteomes" id="UP000663868"/>
    </source>
</evidence>
<dbReference type="PANTHER" id="PTHR21180">
    <property type="entry name" value="ENDONUCLEASE/EXONUCLEASE/PHOSPHATASE FAMILY DOMAIN-CONTAINING PROTEIN 1"/>
    <property type="match status" value="1"/>
</dbReference>
<name>A0A819UCL5_9BILA</name>
<evidence type="ECO:0000256" key="2">
    <source>
        <dbReference type="SAM" id="SignalP"/>
    </source>
</evidence>
<dbReference type="PANTHER" id="PTHR21180:SF32">
    <property type="entry name" value="ENDONUCLEASE_EXONUCLEASE_PHOSPHATASE FAMILY DOMAIN-CONTAINING PROTEIN 1"/>
    <property type="match status" value="1"/>
</dbReference>
<sequence>MNRFIGYLFILLIIKTKNVDSLYAKDRSRFSNNNAENLSDELPELWITFPGFSSNVIRTLTNEKVQNPGVREVVCQIILENNFSLTGIQEIGNKEALGYIVEEFNNAIIPLIKDWHNRQNGKWNYTVNDAADRMFQYYSMNQFLICLFLLFTIKTKDVESLYTRDQSRFSNNDDENLSDKSSRLCVPFVNCSSNEDLYYNCMNQFIGCLFFLLIIETKNVESLYAKSRSRFSNDNDENLLDESSELCTPFVNCSSNGDVYVIIGGLIILYCCLYWQCLPTRLLDR</sequence>
<dbReference type="InterPro" id="IPR051675">
    <property type="entry name" value="Endo/Exo/Phosphatase_dom_1"/>
</dbReference>
<gene>
    <name evidence="3" type="ORF">KXQ929_LOCUS34070</name>
</gene>
<keyword evidence="1" id="KW-0812">Transmembrane</keyword>
<dbReference type="EMBL" id="CAJOBB010004534">
    <property type="protein sequence ID" value="CAF4092978.1"/>
    <property type="molecule type" value="Genomic_DNA"/>
</dbReference>
<comment type="caution">
    <text evidence="3">The sequence shown here is derived from an EMBL/GenBank/DDBJ whole genome shotgun (WGS) entry which is preliminary data.</text>
</comment>
<dbReference type="Gene3D" id="3.60.10.10">
    <property type="entry name" value="Endonuclease/exonuclease/phosphatase"/>
    <property type="match status" value="1"/>
</dbReference>
<accession>A0A819UCL5</accession>
<dbReference type="Proteomes" id="UP000663868">
    <property type="component" value="Unassembled WGS sequence"/>
</dbReference>
<dbReference type="AlphaFoldDB" id="A0A819UCL5"/>
<keyword evidence="1" id="KW-1133">Transmembrane helix</keyword>
<reference evidence="3" key="1">
    <citation type="submission" date="2021-02" db="EMBL/GenBank/DDBJ databases">
        <authorList>
            <person name="Nowell W R."/>
        </authorList>
    </citation>
    <scope>NUCLEOTIDE SEQUENCE</scope>
</reference>
<feature type="transmembrane region" description="Helical" evidence="1">
    <location>
        <begin position="259"/>
        <end position="278"/>
    </location>
</feature>
<evidence type="ECO:0000256" key="1">
    <source>
        <dbReference type="SAM" id="Phobius"/>
    </source>
</evidence>
<organism evidence="3 4">
    <name type="scientific">Adineta steineri</name>
    <dbReference type="NCBI Taxonomy" id="433720"/>
    <lineage>
        <taxon>Eukaryota</taxon>
        <taxon>Metazoa</taxon>
        <taxon>Spiralia</taxon>
        <taxon>Gnathifera</taxon>
        <taxon>Rotifera</taxon>
        <taxon>Eurotatoria</taxon>
        <taxon>Bdelloidea</taxon>
        <taxon>Adinetida</taxon>
        <taxon>Adinetidae</taxon>
        <taxon>Adineta</taxon>
    </lineage>
</organism>
<feature type="chain" id="PRO_5032797952" evidence="2">
    <location>
        <begin position="22"/>
        <end position="285"/>
    </location>
</feature>
<keyword evidence="1" id="KW-0472">Membrane</keyword>
<dbReference type="InterPro" id="IPR036691">
    <property type="entry name" value="Endo/exonu/phosph_ase_sf"/>
</dbReference>
<feature type="signal peptide" evidence="2">
    <location>
        <begin position="1"/>
        <end position="21"/>
    </location>
</feature>
<evidence type="ECO:0000313" key="3">
    <source>
        <dbReference type="EMBL" id="CAF4092978.1"/>
    </source>
</evidence>
<proteinExistence type="predicted"/>
<keyword evidence="2" id="KW-0732">Signal</keyword>
<protein>
    <submittedName>
        <fullName evidence="3">Uncharacterized protein</fullName>
    </submittedName>
</protein>